<dbReference type="Proteomes" id="UP001283361">
    <property type="component" value="Unassembled WGS sequence"/>
</dbReference>
<dbReference type="EMBL" id="JAWDGP010008032">
    <property type="protein sequence ID" value="KAK3696741.1"/>
    <property type="molecule type" value="Genomic_DNA"/>
</dbReference>
<accession>A0AAE1CIT2</accession>
<dbReference type="AlphaFoldDB" id="A0AAE1CIT2"/>
<evidence type="ECO:0000313" key="1">
    <source>
        <dbReference type="EMBL" id="KAK3696741.1"/>
    </source>
</evidence>
<gene>
    <name evidence="1" type="ORF">RRG08_045409</name>
</gene>
<proteinExistence type="predicted"/>
<sequence>MSHRIIDIITALSINERVARFFYKCGKGVGWGGVGAAEITPNTPISLIFWLVSSETRINSDRNENRTESRTTGSRLGLARLLQSLRECERSSLIRSEGVQKKVSHTRYHRKKPR</sequence>
<reference evidence="1" key="1">
    <citation type="journal article" date="2023" name="G3 (Bethesda)">
        <title>A reference genome for the long-term kleptoplast-retaining sea slug Elysia crispata morphotype clarki.</title>
        <authorList>
            <person name="Eastman K.E."/>
            <person name="Pendleton A.L."/>
            <person name="Shaikh M.A."/>
            <person name="Suttiyut T."/>
            <person name="Ogas R."/>
            <person name="Tomko P."/>
            <person name="Gavelis G."/>
            <person name="Widhalm J.R."/>
            <person name="Wisecaver J.H."/>
        </authorList>
    </citation>
    <scope>NUCLEOTIDE SEQUENCE</scope>
    <source>
        <strain evidence="1">ECLA1</strain>
    </source>
</reference>
<comment type="caution">
    <text evidence="1">The sequence shown here is derived from an EMBL/GenBank/DDBJ whole genome shotgun (WGS) entry which is preliminary data.</text>
</comment>
<evidence type="ECO:0000313" key="2">
    <source>
        <dbReference type="Proteomes" id="UP001283361"/>
    </source>
</evidence>
<name>A0AAE1CIT2_9GAST</name>
<protein>
    <submittedName>
        <fullName evidence="1">Uncharacterized protein</fullName>
    </submittedName>
</protein>
<organism evidence="1 2">
    <name type="scientific">Elysia crispata</name>
    <name type="common">lettuce slug</name>
    <dbReference type="NCBI Taxonomy" id="231223"/>
    <lineage>
        <taxon>Eukaryota</taxon>
        <taxon>Metazoa</taxon>
        <taxon>Spiralia</taxon>
        <taxon>Lophotrochozoa</taxon>
        <taxon>Mollusca</taxon>
        <taxon>Gastropoda</taxon>
        <taxon>Heterobranchia</taxon>
        <taxon>Euthyneura</taxon>
        <taxon>Panpulmonata</taxon>
        <taxon>Sacoglossa</taxon>
        <taxon>Placobranchoidea</taxon>
        <taxon>Plakobranchidae</taxon>
        <taxon>Elysia</taxon>
    </lineage>
</organism>
<keyword evidence="2" id="KW-1185">Reference proteome</keyword>